<evidence type="ECO:0000313" key="2">
    <source>
        <dbReference type="EMBL" id="PLW28682.1"/>
    </source>
</evidence>
<evidence type="ECO:0000256" key="1">
    <source>
        <dbReference type="SAM" id="MobiDB-lite"/>
    </source>
</evidence>
<protein>
    <submittedName>
        <fullName evidence="2">Uncharacterized protein</fullName>
    </submittedName>
</protein>
<gene>
    <name evidence="2" type="ORF">PCANC_23490</name>
</gene>
<feature type="compositionally biased region" description="Polar residues" evidence="1">
    <location>
        <begin position="94"/>
        <end position="107"/>
    </location>
</feature>
<feature type="region of interest" description="Disordered" evidence="1">
    <location>
        <begin position="50"/>
        <end position="107"/>
    </location>
</feature>
<keyword evidence="3" id="KW-1185">Reference proteome</keyword>
<dbReference type="AlphaFoldDB" id="A0A2N5TT72"/>
<dbReference type="EMBL" id="PGCJ01000436">
    <property type="protein sequence ID" value="PLW28682.1"/>
    <property type="molecule type" value="Genomic_DNA"/>
</dbReference>
<dbReference type="Proteomes" id="UP000235388">
    <property type="component" value="Unassembled WGS sequence"/>
</dbReference>
<organism evidence="2 3">
    <name type="scientific">Puccinia coronata f. sp. avenae</name>
    <dbReference type="NCBI Taxonomy" id="200324"/>
    <lineage>
        <taxon>Eukaryota</taxon>
        <taxon>Fungi</taxon>
        <taxon>Dikarya</taxon>
        <taxon>Basidiomycota</taxon>
        <taxon>Pucciniomycotina</taxon>
        <taxon>Pucciniomycetes</taxon>
        <taxon>Pucciniales</taxon>
        <taxon>Pucciniaceae</taxon>
        <taxon>Puccinia</taxon>
    </lineage>
</organism>
<evidence type="ECO:0000313" key="3">
    <source>
        <dbReference type="Proteomes" id="UP000235388"/>
    </source>
</evidence>
<proteinExistence type="predicted"/>
<feature type="compositionally biased region" description="Polar residues" evidence="1">
    <location>
        <begin position="63"/>
        <end position="77"/>
    </location>
</feature>
<sequence>MAKIGFLPCRISCICLQIQEQWLKLWVAEIELFDKKQPAPNRILSCYGSKEASRGAGTKKHQGNQASSQPGTTNPTGPSHVGTRAPKEHPYPHCSSTSTPKLATRISHSLNDRLYRSSHRPDTGALLSHRISCRPDKLQHSHLAQSR</sequence>
<accession>A0A2N5TT72</accession>
<comment type="caution">
    <text evidence="2">The sequence shown here is derived from an EMBL/GenBank/DDBJ whole genome shotgun (WGS) entry which is preliminary data.</text>
</comment>
<name>A0A2N5TT72_9BASI</name>
<reference evidence="2 3" key="1">
    <citation type="submission" date="2017-11" db="EMBL/GenBank/DDBJ databases">
        <title>De novo assembly and phasing of dikaryotic genomes from two isolates of Puccinia coronata f. sp. avenae, the causal agent of oat crown rust.</title>
        <authorList>
            <person name="Miller M.E."/>
            <person name="Zhang Y."/>
            <person name="Omidvar V."/>
            <person name="Sperschneider J."/>
            <person name="Schwessinger B."/>
            <person name="Raley C."/>
            <person name="Palmer J.M."/>
            <person name="Garnica D."/>
            <person name="Upadhyaya N."/>
            <person name="Rathjen J."/>
            <person name="Taylor J.M."/>
            <person name="Park R.F."/>
            <person name="Dodds P.N."/>
            <person name="Hirsch C.D."/>
            <person name="Kianian S.F."/>
            <person name="Figueroa M."/>
        </authorList>
    </citation>
    <scope>NUCLEOTIDE SEQUENCE [LARGE SCALE GENOMIC DNA]</scope>
    <source>
        <strain evidence="2">12NC29</strain>
    </source>
</reference>